<comment type="subcellular location">
    <subcellularLocation>
        <location evidence="2">Cell membrane</location>
        <topology evidence="2">Lipid-anchor</topology>
    </subcellularLocation>
</comment>
<dbReference type="SUPFAM" id="SSF56954">
    <property type="entry name" value="Outer membrane efflux proteins (OEP)"/>
    <property type="match status" value="1"/>
</dbReference>
<dbReference type="InterPro" id="IPR003423">
    <property type="entry name" value="OMP_efflux"/>
</dbReference>
<organism evidence="3 4">
    <name type="scientific">Novosphingobium olei</name>
    <dbReference type="NCBI Taxonomy" id="2728851"/>
    <lineage>
        <taxon>Bacteria</taxon>
        <taxon>Pseudomonadati</taxon>
        <taxon>Pseudomonadota</taxon>
        <taxon>Alphaproteobacteria</taxon>
        <taxon>Sphingomonadales</taxon>
        <taxon>Sphingomonadaceae</taxon>
        <taxon>Novosphingobium</taxon>
    </lineage>
</organism>
<keyword evidence="2" id="KW-0812">Transmembrane</keyword>
<accession>A0A7Y0GAM3</accession>
<gene>
    <name evidence="3" type="ORF">HHL27_10410</name>
</gene>
<proteinExistence type="inferred from homology"/>
<name>A0A7Y0GAM3_9SPHN</name>
<dbReference type="RefSeq" id="WP_169493350.1">
    <property type="nucleotide sequence ID" value="NZ_JABBGM010000004.1"/>
</dbReference>
<dbReference type="Pfam" id="PF02321">
    <property type="entry name" value="OEP"/>
    <property type="match status" value="2"/>
</dbReference>
<evidence type="ECO:0000256" key="1">
    <source>
        <dbReference type="ARBA" id="ARBA00007613"/>
    </source>
</evidence>
<evidence type="ECO:0000313" key="4">
    <source>
        <dbReference type="Proteomes" id="UP000583556"/>
    </source>
</evidence>
<keyword evidence="2" id="KW-0732">Signal</keyword>
<keyword evidence="2" id="KW-0564">Palmitate</keyword>
<sequence length="536" mass="55972">MRRTTLLSIAPALCAGLLLSACTVGPDYKGPPQVAANAAARGSFVRAGDAVRPDAPAATWWTALNDPVLDQLIADALAGSPDIAVANARIAQARAGLAANKTAVLPTFNVSAATPYVNVPGGLLSSDGQSGGRDSFTVYNVGFDASWEIDLFGGTRRKIEAASARSQAAEASLADAQVTLSAEVARTYVGLRTRQQALIVLDRQAQIDDALVSLAGQRLSSGTAPEQPLDQLRAQRAQTEADRAKARAETTVLIDQLAVLTGREPGSLDAQLATAAPIPLPPAEVAIGDPSLLLRSRPDIRAAERQLAAANADVGVQIANRFPKLSILGLIGLGGQDIGDVLDPSKVIGLALPQLKWSLFDGGRTEAQIRNAKGAYAEAEANYRAAVLRGLQDAEGSLTRFGGQRTAYAQSVIAQQQAERAATLQGQRFRGGTVGRSDALSAERTALQSALGAATARGDLTNSFIAVEKSLGLGWTSGSKRASVVAAGSENEPSASRCSIFSSDHFRSSLISTQNAAKANEREERWTGFRTWVVAC</sequence>
<evidence type="ECO:0000313" key="3">
    <source>
        <dbReference type="EMBL" id="NML94074.1"/>
    </source>
</evidence>
<feature type="chain" id="PRO_5031609704" evidence="2">
    <location>
        <begin position="21"/>
        <end position="536"/>
    </location>
</feature>
<keyword evidence="2" id="KW-1134">Transmembrane beta strand</keyword>
<dbReference type="GO" id="GO:0005886">
    <property type="term" value="C:plasma membrane"/>
    <property type="evidence" value="ECO:0007669"/>
    <property type="project" value="UniProtKB-SubCell"/>
</dbReference>
<dbReference type="PANTHER" id="PTHR30203">
    <property type="entry name" value="OUTER MEMBRANE CATION EFFLUX PROTEIN"/>
    <property type="match status" value="1"/>
</dbReference>
<comment type="caution">
    <text evidence="3">The sequence shown here is derived from an EMBL/GenBank/DDBJ whole genome shotgun (WGS) entry which is preliminary data.</text>
</comment>
<dbReference type="PROSITE" id="PS51257">
    <property type="entry name" value="PROKAR_LIPOPROTEIN"/>
    <property type="match status" value="1"/>
</dbReference>
<dbReference type="Gene3D" id="1.20.1600.10">
    <property type="entry name" value="Outer membrane efflux proteins (OEP)"/>
    <property type="match status" value="1"/>
</dbReference>
<dbReference type="InterPro" id="IPR010131">
    <property type="entry name" value="MdtP/NodT-like"/>
</dbReference>
<keyword evidence="2" id="KW-0449">Lipoprotein</keyword>
<dbReference type="PANTHER" id="PTHR30203:SF25">
    <property type="entry name" value="OUTER MEMBRANE PROTEIN-RELATED"/>
    <property type="match status" value="1"/>
</dbReference>
<dbReference type="AlphaFoldDB" id="A0A7Y0GAM3"/>
<comment type="similarity">
    <text evidence="1 2">Belongs to the outer membrane factor (OMF) (TC 1.B.17) family.</text>
</comment>
<reference evidence="3 4" key="1">
    <citation type="submission" date="2020-04" db="EMBL/GenBank/DDBJ databases">
        <title>Novosphingobium sp. TW-4 isolated from soil.</title>
        <authorList>
            <person name="Dahal R.H."/>
            <person name="Chaudhary D.K."/>
        </authorList>
    </citation>
    <scope>NUCLEOTIDE SEQUENCE [LARGE SCALE GENOMIC DNA]</scope>
    <source>
        <strain evidence="3 4">TW-4</strain>
    </source>
</reference>
<evidence type="ECO:0000256" key="2">
    <source>
        <dbReference type="RuleBase" id="RU362097"/>
    </source>
</evidence>
<dbReference type="EMBL" id="JABBGM010000004">
    <property type="protein sequence ID" value="NML94074.1"/>
    <property type="molecule type" value="Genomic_DNA"/>
</dbReference>
<dbReference type="NCBIfam" id="TIGR01845">
    <property type="entry name" value="outer_NodT"/>
    <property type="match status" value="1"/>
</dbReference>
<dbReference type="GO" id="GO:0015562">
    <property type="term" value="F:efflux transmembrane transporter activity"/>
    <property type="evidence" value="ECO:0007669"/>
    <property type="project" value="InterPro"/>
</dbReference>
<keyword evidence="4" id="KW-1185">Reference proteome</keyword>
<dbReference type="Gene3D" id="2.20.200.10">
    <property type="entry name" value="Outer membrane efflux proteins (OEP)"/>
    <property type="match status" value="1"/>
</dbReference>
<protein>
    <submittedName>
        <fullName evidence="3">Efflux transporter outer membrane subunit</fullName>
    </submittedName>
</protein>
<keyword evidence="2" id="KW-0472">Membrane</keyword>
<feature type="signal peptide" evidence="2">
    <location>
        <begin position="1"/>
        <end position="20"/>
    </location>
</feature>
<dbReference type="Proteomes" id="UP000583556">
    <property type="component" value="Unassembled WGS sequence"/>
</dbReference>